<dbReference type="GO" id="GO:0003700">
    <property type="term" value="F:DNA-binding transcription factor activity"/>
    <property type="evidence" value="ECO:0007669"/>
    <property type="project" value="InterPro"/>
</dbReference>
<dbReference type="NCBIfam" id="NF033788">
    <property type="entry name" value="HTH_metalloreg"/>
    <property type="match status" value="1"/>
</dbReference>
<dbReference type="InterPro" id="IPR036388">
    <property type="entry name" value="WH-like_DNA-bd_sf"/>
</dbReference>
<name>U2ED76_9MOLU</name>
<dbReference type="GO" id="GO:0003677">
    <property type="term" value="F:DNA binding"/>
    <property type="evidence" value="ECO:0007669"/>
    <property type="project" value="UniProtKB-KW"/>
</dbReference>
<dbReference type="STRING" id="1033810.HLPCO_001056"/>
<dbReference type="AlphaFoldDB" id="U2ED76"/>
<keyword evidence="3" id="KW-0804">Transcription</keyword>
<dbReference type="InterPro" id="IPR051011">
    <property type="entry name" value="Metal_resp_trans_reg"/>
</dbReference>
<dbReference type="EMBL" id="AFNU02000003">
    <property type="protein sequence ID" value="ERJ12716.1"/>
    <property type="molecule type" value="Genomic_DNA"/>
</dbReference>
<dbReference type="PROSITE" id="PS50987">
    <property type="entry name" value="HTH_ARSR_2"/>
    <property type="match status" value="1"/>
</dbReference>
<feature type="domain" description="HTH arsR-type" evidence="4">
    <location>
        <begin position="3"/>
        <end position="97"/>
    </location>
</feature>
<dbReference type="InterPro" id="IPR036390">
    <property type="entry name" value="WH_DNA-bd_sf"/>
</dbReference>
<dbReference type="Gene3D" id="1.10.10.10">
    <property type="entry name" value="Winged helix-like DNA-binding domain superfamily/Winged helix DNA-binding domain"/>
    <property type="match status" value="1"/>
</dbReference>
<proteinExistence type="predicted"/>
<dbReference type="PANTHER" id="PTHR43132:SF2">
    <property type="entry name" value="ARSENICAL RESISTANCE OPERON REPRESSOR ARSR-RELATED"/>
    <property type="match status" value="1"/>
</dbReference>
<dbReference type="Proteomes" id="UP000005707">
    <property type="component" value="Unassembled WGS sequence"/>
</dbReference>
<keyword evidence="1" id="KW-0805">Transcription regulation</keyword>
<keyword evidence="6" id="KW-1185">Reference proteome</keyword>
<dbReference type="InterPro" id="IPR001845">
    <property type="entry name" value="HTH_ArsR_DNA-bd_dom"/>
</dbReference>
<dbReference type="PANTHER" id="PTHR43132">
    <property type="entry name" value="ARSENICAL RESISTANCE OPERON REPRESSOR ARSR-RELATED"/>
    <property type="match status" value="1"/>
</dbReference>
<keyword evidence="2" id="KW-0238">DNA-binding</keyword>
<evidence type="ECO:0000256" key="3">
    <source>
        <dbReference type="ARBA" id="ARBA00023163"/>
    </source>
</evidence>
<dbReference type="InterPro" id="IPR011991">
    <property type="entry name" value="ArsR-like_HTH"/>
</dbReference>
<dbReference type="CDD" id="cd00090">
    <property type="entry name" value="HTH_ARSR"/>
    <property type="match status" value="1"/>
</dbReference>
<sequence length="105" mass="12467">MMNEKELYKMHADFCKFMGNEKRIEILFLLGDSELRVEELANKMEIRVSNVSQHLAVMREKGVVETRREGTKIYYKLTNPKILEACIMMRDIMFSNINKTLEKFN</sequence>
<organism evidence="5 6">
    <name type="scientific">Haloplasma contractile SSD-17B</name>
    <dbReference type="NCBI Taxonomy" id="1033810"/>
    <lineage>
        <taxon>Bacteria</taxon>
        <taxon>Bacillati</taxon>
        <taxon>Mycoplasmatota</taxon>
        <taxon>Mollicutes</taxon>
        <taxon>Haloplasmatales</taxon>
        <taxon>Haloplasmataceae</taxon>
        <taxon>Haloplasma</taxon>
    </lineage>
</organism>
<accession>U2ED76</accession>
<protein>
    <submittedName>
        <fullName evidence="5">Transcriptional regulator ArsR family protein</fullName>
    </submittedName>
</protein>
<dbReference type="eggNOG" id="COG0640">
    <property type="taxonomic scope" value="Bacteria"/>
</dbReference>
<dbReference type="InParanoid" id="U2ED76"/>
<gene>
    <name evidence="5" type="ORF">HLPCO_001056</name>
</gene>
<evidence type="ECO:0000259" key="4">
    <source>
        <dbReference type="PROSITE" id="PS50987"/>
    </source>
</evidence>
<reference evidence="5 6" key="1">
    <citation type="journal article" date="2011" name="J. Bacteriol.">
        <title>Genome sequence of Haloplasma contractile, an unusual contractile bacterium from a deep-sea anoxic brine lake.</title>
        <authorList>
            <person name="Antunes A."/>
            <person name="Alam I."/>
            <person name="El Dorry H."/>
            <person name="Siam R."/>
            <person name="Robertson A."/>
            <person name="Bajic V.B."/>
            <person name="Stingl U."/>
        </authorList>
    </citation>
    <scope>NUCLEOTIDE SEQUENCE [LARGE SCALE GENOMIC DNA]</scope>
    <source>
        <strain evidence="5 6">SSD-17B</strain>
    </source>
</reference>
<dbReference type="Pfam" id="PF01022">
    <property type="entry name" value="HTH_5"/>
    <property type="match status" value="1"/>
</dbReference>
<dbReference type="SUPFAM" id="SSF46785">
    <property type="entry name" value="Winged helix' DNA-binding domain"/>
    <property type="match status" value="1"/>
</dbReference>
<evidence type="ECO:0000313" key="5">
    <source>
        <dbReference type="EMBL" id="ERJ12716.1"/>
    </source>
</evidence>
<comment type="caution">
    <text evidence="5">The sequence shown here is derived from an EMBL/GenBank/DDBJ whole genome shotgun (WGS) entry which is preliminary data.</text>
</comment>
<dbReference type="PRINTS" id="PR00778">
    <property type="entry name" value="HTHARSR"/>
</dbReference>
<reference evidence="5 6" key="2">
    <citation type="journal article" date="2013" name="PLoS ONE">
        <title>INDIGO - INtegrated Data Warehouse of MIcrobial GenOmes with Examples from the Red Sea Extremophiles.</title>
        <authorList>
            <person name="Alam I."/>
            <person name="Antunes A."/>
            <person name="Kamau A.A."/>
            <person name="Ba Alawi W."/>
            <person name="Kalkatawi M."/>
            <person name="Stingl U."/>
            <person name="Bajic V.B."/>
        </authorList>
    </citation>
    <scope>NUCLEOTIDE SEQUENCE [LARGE SCALE GENOMIC DNA]</scope>
    <source>
        <strain evidence="5 6">SSD-17B</strain>
    </source>
</reference>
<evidence type="ECO:0000256" key="2">
    <source>
        <dbReference type="ARBA" id="ARBA00023125"/>
    </source>
</evidence>
<evidence type="ECO:0000313" key="6">
    <source>
        <dbReference type="Proteomes" id="UP000005707"/>
    </source>
</evidence>
<dbReference type="SMART" id="SM00418">
    <property type="entry name" value="HTH_ARSR"/>
    <property type="match status" value="1"/>
</dbReference>
<evidence type="ECO:0000256" key="1">
    <source>
        <dbReference type="ARBA" id="ARBA00023015"/>
    </source>
</evidence>